<dbReference type="Proteomes" id="UP001269081">
    <property type="component" value="Unassembled WGS sequence"/>
</dbReference>
<dbReference type="EMBL" id="JAVDWQ010000020">
    <property type="protein sequence ID" value="MDR7212233.1"/>
    <property type="molecule type" value="Genomic_DNA"/>
</dbReference>
<organism evidence="1 2">
    <name type="scientific">Flavobacterium piscis</name>
    <dbReference type="NCBI Taxonomy" id="1114874"/>
    <lineage>
        <taxon>Bacteria</taxon>
        <taxon>Pseudomonadati</taxon>
        <taxon>Bacteroidota</taxon>
        <taxon>Flavobacteriia</taxon>
        <taxon>Flavobacteriales</taxon>
        <taxon>Flavobacteriaceae</taxon>
        <taxon>Flavobacterium</taxon>
    </lineage>
</organism>
<accession>A0ABU1YDJ3</accession>
<evidence type="ECO:0000313" key="1">
    <source>
        <dbReference type="EMBL" id="MDR7212233.1"/>
    </source>
</evidence>
<evidence type="ECO:0000313" key="2">
    <source>
        <dbReference type="Proteomes" id="UP001269081"/>
    </source>
</evidence>
<keyword evidence="2" id="KW-1185">Reference proteome</keyword>
<gene>
    <name evidence="1" type="ORF">J2W48_004190</name>
</gene>
<dbReference type="RefSeq" id="WP_310283728.1">
    <property type="nucleotide sequence ID" value="NZ_JAVDWQ010000020.1"/>
</dbReference>
<name>A0ABU1YDJ3_9FLAO</name>
<reference evidence="1 2" key="1">
    <citation type="submission" date="2023-07" db="EMBL/GenBank/DDBJ databases">
        <title>Sorghum-associated microbial communities from plants grown in Nebraska, USA.</title>
        <authorList>
            <person name="Schachtman D."/>
        </authorList>
    </citation>
    <scope>NUCLEOTIDE SEQUENCE [LARGE SCALE GENOMIC DNA]</scope>
    <source>
        <strain evidence="1 2">4129</strain>
    </source>
</reference>
<proteinExistence type="predicted"/>
<comment type="caution">
    <text evidence="1">The sequence shown here is derived from an EMBL/GenBank/DDBJ whole genome shotgun (WGS) entry which is preliminary data.</text>
</comment>
<sequence length="352" mass="41841">MKKIIYTLVLIFSITCSWGQLKTNVLSRDSILHLFQKLPPLDVQEIIMNTNYQYLDFKSLYHDKELKRYFLKCLDQKTYFDSEINKEIINYKEIINNPERLKSEIRIYLNERKRTNQIDSILNSPLLVLKFKDSIIVNKILFKKKVRNFKNYFPPTQLLVLLKYPEVYNTIKKWSIQDTKQDFFNELLSFNDPDAQKIYDARVKEFIRSNGESENFAKINLPIYAVGTSFTYKKAIDLLKISKQIEPMATHIQTSEGSIKSNEYITYNCYLAKILVRKIIYKKIKMEDYFLKKIAIINEGVDDNGICNFYIENISAIKKATNVLVSEVEKGEEYWMRNMPRSRTNPFVWWSY</sequence>
<protein>
    <submittedName>
        <fullName evidence="1">Uncharacterized protein</fullName>
    </submittedName>
</protein>